<sequence length="409" mass="48164">MLSHIKEQQKNKEKPLDPLAKKWLEIEKKQKRNANFKTKTDNLYKRFQDEILPEEQEYIVLLGKETQHLMGFLSKKSLTKWQKEELHGWIEANIDLLSSHRFGDSELTQKMQEEYRDVLLASSNKMAEDEPIDPNVLADIRHLVDDMFEGEKTFSDEELSGFIRDPTRFHQVFQEFVENRTQQSNDADSDAGFDDDEMSDEEERAFYEEYARQHGHQHNSAADSEKEKQQDKLKALFNSSKLNKLYKILANRLHPDKEQNEHLKAEKSVLMAKLIKAKKDKDAFTIISMFHQFVPDRELTLFDGNDDELTQALIGLLNEKLCELDRENGDNKYNNGLQSMVWQNLGGRSKKAIQENIDTHLTDLEDDHTRLKYYIEEMKTVKVLKEVLNERYEKKRFNPFGEMSFSLDY</sequence>
<dbReference type="RefSeq" id="WP_057180672.1">
    <property type="nucleotide sequence ID" value="NZ_BDQM01000034.1"/>
</dbReference>
<comment type="caution">
    <text evidence="2">The sequence shown here is derived from an EMBL/GenBank/DDBJ whole genome shotgun (WGS) entry which is preliminary data.</text>
</comment>
<feature type="compositionally biased region" description="Acidic residues" evidence="1">
    <location>
        <begin position="187"/>
        <end position="200"/>
    </location>
</feature>
<feature type="region of interest" description="Disordered" evidence="1">
    <location>
        <begin position="178"/>
        <end position="200"/>
    </location>
</feature>
<reference evidence="2 3" key="1">
    <citation type="submission" date="2017-06" db="EMBL/GenBank/DDBJ databases">
        <title>Whole Genome Sequences of Colwellia marinimaniae MTCD1.</title>
        <authorList>
            <person name="Kusumoto H."/>
            <person name="Inoue M."/>
            <person name="Tanikawa K."/>
            <person name="Maeji H."/>
            <person name="Cameron J.H."/>
            <person name="Bartlett D.H."/>
        </authorList>
    </citation>
    <scope>NUCLEOTIDE SEQUENCE [LARGE SCALE GENOMIC DNA]</scope>
    <source>
        <strain evidence="2 3">MTCD1</strain>
    </source>
</reference>
<gene>
    <name evidence="2" type="ORF">MTCD1_03070</name>
</gene>
<keyword evidence="3" id="KW-1185">Reference proteome</keyword>
<accession>A0ABQ0MYJ1</accession>
<proteinExistence type="predicted"/>
<name>A0ABQ0MYJ1_9GAMM</name>
<dbReference type="EMBL" id="BDQM01000034">
    <property type="protein sequence ID" value="GAW97443.1"/>
    <property type="molecule type" value="Genomic_DNA"/>
</dbReference>
<organism evidence="2 3">
    <name type="scientific">Colwellia marinimaniae</name>
    <dbReference type="NCBI Taxonomy" id="1513592"/>
    <lineage>
        <taxon>Bacteria</taxon>
        <taxon>Pseudomonadati</taxon>
        <taxon>Pseudomonadota</taxon>
        <taxon>Gammaproteobacteria</taxon>
        <taxon>Alteromonadales</taxon>
        <taxon>Colwelliaceae</taxon>
        <taxon>Colwellia</taxon>
    </lineage>
</organism>
<evidence type="ECO:0000256" key="1">
    <source>
        <dbReference type="SAM" id="MobiDB-lite"/>
    </source>
</evidence>
<evidence type="ECO:0000313" key="3">
    <source>
        <dbReference type="Proteomes" id="UP000197068"/>
    </source>
</evidence>
<evidence type="ECO:0000313" key="2">
    <source>
        <dbReference type="EMBL" id="GAW97443.1"/>
    </source>
</evidence>
<dbReference type="Proteomes" id="UP000197068">
    <property type="component" value="Unassembled WGS sequence"/>
</dbReference>
<protein>
    <submittedName>
        <fullName evidence="2">Molecular chaperone DnaJ</fullName>
    </submittedName>
</protein>